<reference evidence="1 2" key="1">
    <citation type="submission" date="2023-10" db="EMBL/GenBank/DDBJ databases">
        <title>Complete Genome Sequence of Limnobacter thiooxidans CS-K2T, Isolated from freshwater lake sediments in Bavaria, Germany.</title>
        <authorList>
            <person name="Naruki M."/>
            <person name="Watanabe A."/>
            <person name="Warashina T."/>
            <person name="Morita T."/>
            <person name="Arakawa K."/>
        </authorList>
    </citation>
    <scope>NUCLEOTIDE SEQUENCE [LARGE SCALE GENOMIC DNA]</scope>
    <source>
        <strain evidence="1 2">CS-K2</strain>
    </source>
</reference>
<keyword evidence="2" id="KW-1185">Reference proteome</keyword>
<name>A0AA86J0Y8_9BURK</name>
<accession>A0AA86J0Y8</accession>
<sequence>MKPVIFCLEDFEMHRFVLETHLNRLLQNKAEVRYFRSLGQLKASGSTCQLLISDLNVGDSKAENTAKFLLQYSEHTPVIIQSSDPILPEQLELQAPGRIQAAEKGGQGQRFKEAIEEFISKIAVT</sequence>
<dbReference type="EMBL" id="AP028947">
    <property type="protein sequence ID" value="BET27048.1"/>
    <property type="molecule type" value="Genomic_DNA"/>
</dbReference>
<proteinExistence type="predicted"/>
<organism evidence="1 2">
    <name type="scientific">Limnobacter thiooxidans</name>
    <dbReference type="NCBI Taxonomy" id="131080"/>
    <lineage>
        <taxon>Bacteria</taxon>
        <taxon>Pseudomonadati</taxon>
        <taxon>Pseudomonadota</taxon>
        <taxon>Betaproteobacteria</taxon>
        <taxon>Burkholderiales</taxon>
        <taxon>Burkholderiaceae</taxon>
        <taxon>Limnobacter</taxon>
    </lineage>
</organism>
<dbReference type="Proteomes" id="UP001329151">
    <property type="component" value="Chromosome"/>
</dbReference>
<dbReference type="AlphaFoldDB" id="A0AA86J0Y8"/>
<protein>
    <submittedName>
        <fullName evidence="1">Uncharacterized protein</fullName>
    </submittedName>
</protein>
<evidence type="ECO:0000313" key="2">
    <source>
        <dbReference type="Proteomes" id="UP001329151"/>
    </source>
</evidence>
<gene>
    <name evidence="1" type="ORF">RGQ30_25490</name>
</gene>
<dbReference type="RefSeq" id="WP_130557837.1">
    <property type="nucleotide sequence ID" value="NZ_AP028947.1"/>
</dbReference>
<evidence type="ECO:0000313" key="1">
    <source>
        <dbReference type="EMBL" id="BET27048.1"/>
    </source>
</evidence>
<dbReference type="KEGG" id="lto:RGQ30_25490"/>